<dbReference type="Proteomes" id="UP000006514">
    <property type="component" value="Unassembled WGS sequence"/>
</dbReference>
<sequence>MPIIFVVRVTVDLSAIPGYGPLRAGASDYANVDGVWIPVDPLARARVDIIAVDFPSLAQPPTNYYAIFVVLDIENGERDF</sequence>
<evidence type="ECO:0000313" key="2">
    <source>
        <dbReference type="Proteomes" id="UP000006514"/>
    </source>
</evidence>
<reference evidence="2" key="1">
    <citation type="journal article" date="2012" name="Science">
        <title>The Paleozoic origin of enzymatic lignin decomposition reconstructed from 31 fungal genomes.</title>
        <authorList>
            <person name="Floudas D."/>
            <person name="Binder M."/>
            <person name="Riley R."/>
            <person name="Barry K."/>
            <person name="Blanchette R.A."/>
            <person name="Henrissat B."/>
            <person name="Martinez A.T."/>
            <person name="Otillar R."/>
            <person name="Spatafora J.W."/>
            <person name="Yadav J.S."/>
            <person name="Aerts A."/>
            <person name="Benoit I."/>
            <person name="Boyd A."/>
            <person name="Carlson A."/>
            <person name="Copeland A."/>
            <person name="Coutinho P.M."/>
            <person name="de Vries R.P."/>
            <person name="Ferreira P."/>
            <person name="Findley K."/>
            <person name="Foster B."/>
            <person name="Gaskell J."/>
            <person name="Glotzer D."/>
            <person name="Gorecki P."/>
            <person name="Heitman J."/>
            <person name="Hesse C."/>
            <person name="Hori C."/>
            <person name="Igarashi K."/>
            <person name="Jurgens J.A."/>
            <person name="Kallen N."/>
            <person name="Kersten P."/>
            <person name="Kohler A."/>
            <person name="Kuees U."/>
            <person name="Kumar T.K.A."/>
            <person name="Kuo A."/>
            <person name="LaButti K."/>
            <person name="Larrondo L.F."/>
            <person name="Lindquist E."/>
            <person name="Ling A."/>
            <person name="Lombard V."/>
            <person name="Lucas S."/>
            <person name="Lundell T."/>
            <person name="Martin R."/>
            <person name="McLaughlin D.J."/>
            <person name="Morgenstern I."/>
            <person name="Morin E."/>
            <person name="Murat C."/>
            <person name="Nagy L.G."/>
            <person name="Nolan M."/>
            <person name="Ohm R.A."/>
            <person name="Patyshakuliyeva A."/>
            <person name="Rokas A."/>
            <person name="Ruiz-Duenas F.J."/>
            <person name="Sabat G."/>
            <person name="Salamov A."/>
            <person name="Samejima M."/>
            <person name="Schmutz J."/>
            <person name="Slot J.C."/>
            <person name="St John F."/>
            <person name="Stenlid J."/>
            <person name="Sun H."/>
            <person name="Sun S."/>
            <person name="Syed K."/>
            <person name="Tsang A."/>
            <person name="Wiebenga A."/>
            <person name="Young D."/>
            <person name="Pisabarro A."/>
            <person name="Eastwood D.C."/>
            <person name="Martin F."/>
            <person name="Cullen D."/>
            <person name="Grigoriev I.V."/>
            <person name="Hibbett D.S."/>
        </authorList>
    </citation>
    <scope>NUCLEOTIDE SEQUENCE [LARGE SCALE GENOMIC DNA]</scope>
    <source>
        <strain evidence="2">TFB10046</strain>
    </source>
</reference>
<organism evidence="1 2">
    <name type="scientific">Auricularia subglabra (strain TFB-10046 / SS5)</name>
    <name type="common">White-rot fungus</name>
    <name type="synonym">Auricularia delicata (strain TFB10046)</name>
    <dbReference type="NCBI Taxonomy" id="717982"/>
    <lineage>
        <taxon>Eukaryota</taxon>
        <taxon>Fungi</taxon>
        <taxon>Dikarya</taxon>
        <taxon>Basidiomycota</taxon>
        <taxon>Agaricomycotina</taxon>
        <taxon>Agaricomycetes</taxon>
        <taxon>Auriculariales</taxon>
        <taxon>Auriculariaceae</taxon>
        <taxon>Auricularia</taxon>
    </lineage>
</organism>
<name>J0WQ37_AURST</name>
<accession>J0WQ37</accession>
<dbReference type="KEGG" id="adl:AURDEDRAFT_176971"/>
<protein>
    <submittedName>
        <fullName evidence="1">Uncharacterized protein</fullName>
    </submittedName>
</protein>
<keyword evidence="2" id="KW-1185">Reference proteome</keyword>
<gene>
    <name evidence="1" type="ORF">AURDEDRAFT_176971</name>
</gene>
<evidence type="ECO:0000313" key="1">
    <source>
        <dbReference type="EMBL" id="EJD33969.1"/>
    </source>
</evidence>
<dbReference type="AlphaFoldDB" id="J0WQ37"/>
<dbReference type="EMBL" id="JH688034">
    <property type="protein sequence ID" value="EJD33969.1"/>
    <property type="molecule type" value="Genomic_DNA"/>
</dbReference>
<proteinExistence type="predicted"/>
<dbReference type="InParanoid" id="J0WQ37"/>